<dbReference type="PANTHER" id="PTHR41786">
    <property type="entry name" value="MOTILITY ACCESSORY FACTOR MAF"/>
    <property type="match status" value="1"/>
</dbReference>
<feature type="domain" description="6-hydroxymethylpterin diphosphokinase MptE-like" evidence="1">
    <location>
        <begin position="219"/>
        <end position="379"/>
    </location>
</feature>
<comment type="caution">
    <text evidence="2">The sequence shown here is derived from an EMBL/GenBank/DDBJ whole genome shotgun (WGS) entry which is preliminary data.</text>
</comment>
<reference evidence="2 3" key="1">
    <citation type="submission" date="2024-08" db="EMBL/GenBank/DDBJ databases">
        <title>Sulfate-reducing bacteria isolated from formation water of the oil field in Kazakhstan and description of Pseudodesulfovibrio sp.</title>
        <authorList>
            <person name="Bidzhieva S.K."/>
            <person name="Tourova T.P."/>
            <person name="Grouzdev D.S."/>
            <person name="Beletsky A.V."/>
            <person name="Sokolova D.S."/>
            <person name="Samigullina S.R."/>
            <person name="Poltaraus A.B."/>
            <person name="Avtukh A.N."/>
            <person name="Tereshina V.M."/>
            <person name="Zhaparov N.S."/>
            <person name="Mardanov A.V."/>
            <person name="Nazina T.N."/>
        </authorList>
    </citation>
    <scope>NUCLEOTIDE SEQUENCE [LARGE SCALE GENOMIC DNA]</scope>
    <source>
        <strain evidence="2 3">9FUS</strain>
    </source>
</reference>
<evidence type="ECO:0000259" key="1">
    <source>
        <dbReference type="Pfam" id="PF01973"/>
    </source>
</evidence>
<protein>
    <submittedName>
        <fullName evidence="2">6-hydroxymethylpterin diphosphokinase MptE-like protein</fullName>
    </submittedName>
</protein>
<evidence type="ECO:0000313" key="3">
    <source>
        <dbReference type="Proteomes" id="UP001568698"/>
    </source>
</evidence>
<dbReference type="EMBL" id="JBGLYH010000054">
    <property type="protein sequence ID" value="MEZ7198147.1"/>
    <property type="molecule type" value="Genomic_DNA"/>
</dbReference>
<dbReference type="Proteomes" id="UP001568698">
    <property type="component" value="Unassembled WGS sequence"/>
</dbReference>
<proteinExistence type="predicted"/>
<evidence type="ECO:0000313" key="2">
    <source>
        <dbReference type="EMBL" id="MEZ7198147.1"/>
    </source>
</evidence>
<accession>A0ABV4K8L3</accession>
<dbReference type="InterPro" id="IPR002826">
    <property type="entry name" value="MptE-like"/>
</dbReference>
<dbReference type="RefSeq" id="WP_371387645.1">
    <property type="nucleotide sequence ID" value="NZ_JBGLYH010000054.1"/>
</dbReference>
<organism evidence="2 3">
    <name type="scientific">Pseudodesulfovibrio karagichevae</name>
    <dbReference type="NCBI Taxonomy" id="3239305"/>
    <lineage>
        <taxon>Bacteria</taxon>
        <taxon>Pseudomonadati</taxon>
        <taxon>Thermodesulfobacteriota</taxon>
        <taxon>Desulfovibrionia</taxon>
        <taxon>Desulfovibrionales</taxon>
        <taxon>Desulfovibrionaceae</taxon>
    </lineage>
</organism>
<sequence>MENSKIAALVELGILCRGVQVEPVGDGGADPGPHRFSEHSQLCRYEDPVYRHPFEDPSVAAYAVFAPDTTMEAALSGTRLVILLGAADTPQLRAALAARSAVVILFEPDERVLTRFLDQFKLAGLNRPNLFCFTGEPRSFDPPLQDMLPGGMFRLGTPAVFVTERVRGLYGRWADRVVAYLETLHYRHAIYGLSGQALNHSRPLRNIHRGLLYDQQLHAFENVPEYLTAPPIAGLRNRLRGAEAILVAAGPDLSSKLDWIRRNRERGVVICVNNAVKPLAEAGIQPHFVIINDTSIDSGMVFRHIPKLPETILVAHCLSDLGGDRFRQKYLFGSFLPQIFGEREDLRLHGSVISTAFSLARHLGCARCVLVGAQLASTNPWGLSYATGTVKDAPEAGERELINEHPQLCPVTTPFGEPLFTTLNFLDAALWLSEEIRVSGVPCVNTSKASILFGEGIEYDEEPVLAGRAPSMKDLFRPEPPRVDREEAGRWLRREIRLWTSVAEAARTLLGDDTPAMAAKGMAILEQLDRNNVTYLAERFRGFSNGEFYRLVFEGDESSRRKGLRLYFRNVLAMSGEFLGLLGNALKSL</sequence>
<keyword evidence="3" id="KW-1185">Reference proteome</keyword>
<dbReference type="Pfam" id="PF01973">
    <property type="entry name" value="MptE-like"/>
    <property type="match status" value="1"/>
</dbReference>
<dbReference type="PANTHER" id="PTHR41786:SF1">
    <property type="entry name" value="6-HYDROXYMETHYLPTERIN DIPHOSPHOKINASE MPTE-LIKE DOMAIN-CONTAINING PROTEIN"/>
    <property type="match status" value="1"/>
</dbReference>
<gene>
    <name evidence="2" type="ORF">AB6M95_15435</name>
</gene>
<name>A0ABV4K8L3_9BACT</name>